<keyword evidence="2" id="KW-0489">Methyltransferase</keyword>
<evidence type="ECO:0000313" key="5">
    <source>
        <dbReference type="EMBL" id="ENN90854.1"/>
    </source>
</evidence>
<dbReference type="InterPro" id="IPR023451">
    <property type="entry name" value="Thymidate_synth/dCMP_Mease_dom"/>
</dbReference>
<dbReference type="PANTHER" id="PTHR11548">
    <property type="entry name" value="THYMIDYLATE SYNTHASE 1"/>
    <property type="match status" value="1"/>
</dbReference>
<dbReference type="InterPro" id="IPR036926">
    <property type="entry name" value="Thymidate_synth/dCMP_Mease_sf"/>
</dbReference>
<dbReference type="AlphaFoldDB" id="N6UE64"/>
<dbReference type="GO" id="GO:0004799">
    <property type="term" value="F:thymidylate synthase activity"/>
    <property type="evidence" value="ECO:0007669"/>
    <property type="project" value="UniProtKB-EC"/>
</dbReference>
<accession>N6UE64</accession>
<keyword evidence="3" id="KW-0808">Transferase</keyword>
<dbReference type="InterPro" id="IPR045097">
    <property type="entry name" value="Thymidate_synth/dCMP_Mease"/>
</dbReference>
<evidence type="ECO:0000256" key="1">
    <source>
        <dbReference type="ARBA" id="ARBA00011947"/>
    </source>
</evidence>
<dbReference type="GO" id="GO:0005829">
    <property type="term" value="C:cytosol"/>
    <property type="evidence" value="ECO:0007669"/>
    <property type="project" value="TreeGrafter"/>
</dbReference>
<evidence type="ECO:0000256" key="3">
    <source>
        <dbReference type="ARBA" id="ARBA00022679"/>
    </source>
</evidence>
<reference evidence="5 6" key="1">
    <citation type="journal article" date="2013" name="PLoS Genet.">
        <title>A gene transfer agent and a dynamic repertoire of secretion systems hold the keys to the explosive radiation of the emerging pathogen Bartonella.</title>
        <authorList>
            <person name="Guy L."/>
            <person name="Nystedt B."/>
            <person name="Toft C."/>
            <person name="Zaremba-Niedzwiedzka K."/>
            <person name="Berglund E.C."/>
            <person name="Granberg F."/>
            <person name="Naslund K."/>
            <person name="Eriksson A.S."/>
            <person name="Andersson S.G."/>
        </authorList>
    </citation>
    <scope>NUCLEOTIDE SEQUENCE [LARGE SCALE GENOMIC DNA]</scope>
    <source>
        <strain evidence="6">m07a</strain>
    </source>
</reference>
<evidence type="ECO:0000259" key="4">
    <source>
        <dbReference type="Pfam" id="PF00303"/>
    </source>
</evidence>
<evidence type="ECO:0000313" key="6">
    <source>
        <dbReference type="Proteomes" id="UP000014242"/>
    </source>
</evidence>
<dbReference type="eggNOG" id="COG0207">
    <property type="taxonomic scope" value="Bacteria"/>
</dbReference>
<dbReference type="Proteomes" id="UP000014242">
    <property type="component" value="Unassembled WGS sequence"/>
</dbReference>
<gene>
    <name evidence="5" type="ORF">m07a_08550</name>
</gene>
<dbReference type="Pfam" id="PF00303">
    <property type="entry name" value="Thymidylat_synt"/>
    <property type="match status" value="1"/>
</dbReference>
<dbReference type="HOGENOM" id="CLU_2153380_0_0_5"/>
<dbReference type="EC" id="2.1.1.45" evidence="1"/>
<dbReference type="Gene3D" id="3.30.572.10">
    <property type="entry name" value="Thymidylate synthase/dCMP hydroxymethylase domain"/>
    <property type="match status" value="1"/>
</dbReference>
<dbReference type="PRINTS" id="PR00108">
    <property type="entry name" value="THYMDSNTHASE"/>
</dbReference>
<dbReference type="PATRIC" id="fig|1094496.3.peg.877"/>
<dbReference type="GO" id="GO:0006231">
    <property type="term" value="P:dTMP biosynthetic process"/>
    <property type="evidence" value="ECO:0007669"/>
    <property type="project" value="InterPro"/>
</dbReference>
<dbReference type="PANTHER" id="PTHR11548:SF9">
    <property type="entry name" value="THYMIDYLATE SYNTHASE"/>
    <property type="match status" value="1"/>
</dbReference>
<name>N6UE64_9HYPH</name>
<dbReference type="EMBL" id="AGWC01000005">
    <property type="protein sequence ID" value="ENN90854.1"/>
    <property type="molecule type" value="Genomic_DNA"/>
</dbReference>
<dbReference type="GO" id="GO:0032259">
    <property type="term" value="P:methylation"/>
    <property type="evidence" value="ECO:0007669"/>
    <property type="project" value="UniProtKB-KW"/>
</dbReference>
<protein>
    <recommendedName>
        <fullName evidence="1">thymidylate synthase</fullName>
        <ecNumber evidence="1">2.1.1.45</ecNumber>
    </recommendedName>
</protein>
<feature type="domain" description="Thymidylate synthase/dCMP hydroxymethylase" evidence="4">
    <location>
        <begin position="1"/>
        <end position="101"/>
    </location>
</feature>
<organism evidence="5 6">
    <name type="scientific">Bartonella schoenbuchensis m07a</name>
    <dbReference type="NCBI Taxonomy" id="1094496"/>
    <lineage>
        <taxon>Bacteria</taxon>
        <taxon>Pseudomonadati</taxon>
        <taxon>Pseudomonadota</taxon>
        <taxon>Alphaproteobacteria</taxon>
        <taxon>Hyphomicrobiales</taxon>
        <taxon>Bartonellaceae</taxon>
        <taxon>Bartonella</taxon>
    </lineage>
</organism>
<comment type="caution">
    <text evidence="5">The sequence shown here is derived from an EMBL/GenBank/DDBJ whole genome shotgun (WGS) entry which is preliminary data.</text>
</comment>
<sequence length="111" mass="12982">MRSIIYELLWFLKDDTNIAWLKKHSVSIWDEWADKDGNLGPIYGFQWRSWLAPDGRYIDQISNLLDTINTNPDSRHLIVSTWNPALIEDMALPPFHCLLLLIYAVIEVQVI</sequence>
<keyword evidence="6" id="KW-1185">Reference proteome</keyword>
<dbReference type="InterPro" id="IPR000398">
    <property type="entry name" value="Thymidylate_synthase"/>
</dbReference>
<evidence type="ECO:0000256" key="2">
    <source>
        <dbReference type="ARBA" id="ARBA00022603"/>
    </source>
</evidence>
<proteinExistence type="predicted"/>
<dbReference type="SUPFAM" id="SSF55831">
    <property type="entry name" value="Thymidylate synthase/dCMP hydroxymethylase"/>
    <property type="match status" value="1"/>
</dbReference>